<gene>
    <name evidence="1" type="ORF">C7B47_15550</name>
</gene>
<evidence type="ECO:0000313" key="2">
    <source>
        <dbReference type="Proteomes" id="UP000242705"/>
    </source>
</evidence>
<comment type="caution">
    <text evidence="1">The sequence shown here is derived from an EMBL/GenBank/DDBJ whole genome shotgun (WGS) entry which is preliminary data.</text>
</comment>
<accession>A0A2T2WP55</accession>
<organism evidence="1 2">
    <name type="scientific">Sulfobacillus thermosulfidooxidans</name>
    <dbReference type="NCBI Taxonomy" id="28034"/>
    <lineage>
        <taxon>Bacteria</taxon>
        <taxon>Bacillati</taxon>
        <taxon>Bacillota</taxon>
        <taxon>Clostridia</taxon>
        <taxon>Eubacteriales</taxon>
        <taxon>Clostridiales Family XVII. Incertae Sedis</taxon>
        <taxon>Sulfobacillus</taxon>
    </lineage>
</organism>
<proteinExistence type="predicted"/>
<sequence length="96" mass="11433">MDNAKIFMGYLDEMVDTFFERWPEGESYWLPLVQSLRFNEIQVPKHLESDFAGVDYQEFLTQINYSVGELRKSCELFLGSPFRFPRLQVKRIEEEG</sequence>
<dbReference type="Proteomes" id="UP000242705">
    <property type="component" value="Unassembled WGS sequence"/>
</dbReference>
<dbReference type="AlphaFoldDB" id="A0A2T2WP55"/>
<evidence type="ECO:0000313" key="1">
    <source>
        <dbReference type="EMBL" id="PSR24018.1"/>
    </source>
</evidence>
<protein>
    <submittedName>
        <fullName evidence="1">Uncharacterized protein</fullName>
    </submittedName>
</protein>
<name>A0A2T2WP55_SULTH</name>
<dbReference type="EMBL" id="PXYX01000063">
    <property type="protein sequence ID" value="PSR24018.1"/>
    <property type="molecule type" value="Genomic_DNA"/>
</dbReference>
<reference evidence="1 2" key="1">
    <citation type="journal article" date="2014" name="BMC Genomics">
        <title>Comparison of environmental and isolate Sulfobacillus genomes reveals diverse carbon, sulfur, nitrogen, and hydrogen metabolisms.</title>
        <authorList>
            <person name="Justice N.B."/>
            <person name="Norman A."/>
            <person name="Brown C.T."/>
            <person name="Singh A."/>
            <person name="Thomas B.C."/>
            <person name="Banfield J.F."/>
        </authorList>
    </citation>
    <scope>NUCLEOTIDE SEQUENCE [LARGE SCALE GENOMIC DNA]</scope>
    <source>
        <strain evidence="1">AMDSBA5</strain>
    </source>
</reference>